<dbReference type="PANTHER" id="PTHR31001">
    <property type="entry name" value="UNCHARACTERIZED TRANSCRIPTIONAL REGULATORY PROTEIN"/>
    <property type="match status" value="1"/>
</dbReference>
<dbReference type="Proteomes" id="UP000622797">
    <property type="component" value="Unassembled WGS sequence"/>
</dbReference>
<keyword evidence="6" id="KW-1185">Reference proteome</keyword>
<evidence type="ECO:0000256" key="1">
    <source>
        <dbReference type="ARBA" id="ARBA00004123"/>
    </source>
</evidence>
<dbReference type="InterPro" id="IPR050613">
    <property type="entry name" value="Sec_Metabolite_Reg"/>
</dbReference>
<keyword evidence="2" id="KW-0539">Nucleus</keyword>
<dbReference type="SMART" id="SM00906">
    <property type="entry name" value="Fungal_trans"/>
    <property type="match status" value="1"/>
</dbReference>
<evidence type="ECO:0000259" key="4">
    <source>
        <dbReference type="SMART" id="SM00906"/>
    </source>
</evidence>
<feature type="domain" description="Xylanolytic transcriptional activator regulatory" evidence="4">
    <location>
        <begin position="161"/>
        <end position="232"/>
    </location>
</feature>
<reference evidence="5" key="2">
    <citation type="submission" date="2020-05" db="EMBL/GenBank/DDBJ databases">
        <authorList>
            <person name="Kim H.-S."/>
            <person name="Proctor R.H."/>
            <person name="Brown D.W."/>
        </authorList>
    </citation>
    <scope>NUCLEOTIDE SEQUENCE</scope>
    <source>
        <strain evidence="5">NRRL 20472</strain>
    </source>
</reference>
<reference evidence="5" key="1">
    <citation type="journal article" date="2020" name="BMC Genomics">
        <title>Correction to: Identification and distribution of gene clusters required for synthesis of sphingolipid metabolism inhibitors in diverse species of the filamentous fungus Fusarium.</title>
        <authorList>
            <person name="Kim H.S."/>
            <person name="Lohmar J.M."/>
            <person name="Busman M."/>
            <person name="Brown D.W."/>
            <person name="Naumann T.A."/>
            <person name="Divon H.H."/>
            <person name="Lysoe E."/>
            <person name="Uhlig S."/>
            <person name="Proctor R.H."/>
        </authorList>
    </citation>
    <scope>NUCLEOTIDE SEQUENCE</scope>
    <source>
        <strain evidence="5">NRRL 20472</strain>
    </source>
</reference>
<accession>A0A8H4SUJ7</accession>
<keyword evidence="3" id="KW-0175">Coiled coil</keyword>
<dbReference type="EMBL" id="JABEXW010001213">
    <property type="protein sequence ID" value="KAF4945822.1"/>
    <property type="molecule type" value="Genomic_DNA"/>
</dbReference>
<dbReference type="InterPro" id="IPR007219">
    <property type="entry name" value="XnlR_reg_dom"/>
</dbReference>
<dbReference type="GO" id="GO:0003677">
    <property type="term" value="F:DNA binding"/>
    <property type="evidence" value="ECO:0007669"/>
    <property type="project" value="InterPro"/>
</dbReference>
<dbReference type="Pfam" id="PF04082">
    <property type="entry name" value="Fungal_trans"/>
    <property type="match status" value="1"/>
</dbReference>
<evidence type="ECO:0000256" key="2">
    <source>
        <dbReference type="ARBA" id="ARBA00023242"/>
    </source>
</evidence>
<dbReference type="GO" id="GO:0006351">
    <property type="term" value="P:DNA-templated transcription"/>
    <property type="evidence" value="ECO:0007669"/>
    <property type="project" value="InterPro"/>
</dbReference>
<comment type="subcellular location">
    <subcellularLocation>
        <location evidence="1">Nucleus</location>
    </subcellularLocation>
</comment>
<dbReference type="GO" id="GO:0008270">
    <property type="term" value="F:zinc ion binding"/>
    <property type="evidence" value="ECO:0007669"/>
    <property type="project" value="InterPro"/>
</dbReference>
<evidence type="ECO:0000256" key="3">
    <source>
        <dbReference type="SAM" id="Coils"/>
    </source>
</evidence>
<gene>
    <name evidence="5" type="ORF">FSARC_14348</name>
</gene>
<dbReference type="AlphaFoldDB" id="A0A8H4SUJ7"/>
<dbReference type="CDD" id="cd12148">
    <property type="entry name" value="fungal_TF_MHR"/>
    <property type="match status" value="1"/>
</dbReference>
<organism evidence="5 6">
    <name type="scientific">Fusarium sarcochroum</name>
    <dbReference type="NCBI Taxonomy" id="1208366"/>
    <lineage>
        <taxon>Eukaryota</taxon>
        <taxon>Fungi</taxon>
        <taxon>Dikarya</taxon>
        <taxon>Ascomycota</taxon>
        <taxon>Pezizomycotina</taxon>
        <taxon>Sordariomycetes</taxon>
        <taxon>Hypocreomycetidae</taxon>
        <taxon>Hypocreales</taxon>
        <taxon>Nectriaceae</taxon>
        <taxon>Fusarium</taxon>
        <taxon>Fusarium lateritium species complex</taxon>
    </lineage>
</organism>
<protein>
    <recommendedName>
        <fullName evidence="4">Xylanolytic transcriptional activator regulatory domain-containing protein</fullName>
    </recommendedName>
</protein>
<evidence type="ECO:0000313" key="6">
    <source>
        <dbReference type="Proteomes" id="UP000622797"/>
    </source>
</evidence>
<dbReference type="GO" id="GO:0005634">
    <property type="term" value="C:nucleus"/>
    <property type="evidence" value="ECO:0007669"/>
    <property type="project" value="UniProtKB-SubCell"/>
</dbReference>
<proteinExistence type="predicted"/>
<evidence type="ECO:0000313" key="5">
    <source>
        <dbReference type="EMBL" id="KAF4945822.1"/>
    </source>
</evidence>
<comment type="caution">
    <text evidence="5">The sequence shown here is derived from an EMBL/GenBank/DDBJ whole genome shotgun (WGS) entry which is preliminary data.</text>
</comment>
<dbReference type="PANTHER" id="PTHR31001:SF90">
    <property type="entry name" value="CENTROMERE DNA-BINDING PROTEIN COMPLEX CBF3 SUBUNIT B"/>
    <property type="match status" value="1"/>
</dbReference>
<sequence length="443" mass="50396">MDYSQEALDDDLWESLASGSNIRNSTVSSWSDIILPNSECSRRLIDFDITWNSWVHYALEYPRFKEESDAFTDSIEAGLSLDQANTTWVAVYFSVLSTALLMMEDDEAQSLPLSNVSQNWYDAAIFCLYKSDFMRYPHINNVQAIAILIMSFNNRGDSELGHHLRSSAIRIAQRIGLNETYSEKAGHCLGAEGQHRLWWTLVICEWLSLTRLSPIIDDSDFNVPLPSTPQPETQEGLVDPVHYHIFMARTSAVVYRFRIAIKSGLESLDSIAKVVKAADEELAGIIDTLPSHLQPESDSATNAEIHALELTQPWIKWQRYDLTLVLLHLRMHINGALQRQWLSSPNEYHWARSVSVASAMSIIWINRNWDQPASTRKQWALSYHIFNSAILLLHECRVSLENQNEAYNESIQAAIDLLDAVESRNALAHHAAKVLREKLKSVQ</sequence>
<dbReference type="OrthoDB" id="1747771at2759"/>
<name>A0A8H4SUJ7_9HYPO</name>
<feature type="coiled-coil region" evidence="3">
    <location>
        <begin position="397"/>
        <end position="424"/>
    </location>
</feature>